<gene>
    <name evidence="4" type="ORF">SAMN04488508_102358</name>
</gene>
<keyword evidence="3" id="KW-0812">Transmembrane</keyword>
<dbReference type="InterPro" id="IPR019734">
    <property type="entry name" value="TPR_rpt"/>
</dbReference>
<evidence type="ECO:0000313" key="5">
    <source>
        <dbReference type="Proteomes" id="UP000184432"/>
    </source>
</evidence>
<evidence type="ECO:0000256" key="3">
    <source>
        <dbReference type="SAM" id="Phobius"/>
    </source>
</evidence>
<proteinExistence type="predicted"/>
<dbReference type="STRING" id="570521.SAMN04488508_102358"/>
<feature type="region of interest" description="Disordered" evidence="2">
    <location>
        <begin position="1"/>
        <end position="26"/>
    </location>
</feature>
<dbReference type="Pfam" id="PF13174">
    <property type="entry name" value="TPR_6"/>
    <property type="match status" value="2"/>
</dbReference>
<dbReference type="AlphaFoldDB" id="A0A1M6CZ15"/>
<feature type="compositionally biased region" description="Basic residues" evidence="2">
    <location>
        <begin position="1"/>
        <end position="12"/>
    </location>
</feature>
<feature type="transmembrane region" description="Helical" evidence="3">
    <location>
        <begin position="51"/>
        <end position="69"/>
    </location>
</feature>
<sequence length="257" mass="28465">MATYKKRGYKPKNKAEEVEQVEENSTTAEVFNTLDEGASKTEEWVAANQKYILGGVGLIALIILGYLGFQKFIQEPKEQEAANEMFQAQQYFDLAINGNSTVRDSIYNLALNGGEGKYGFLEIIDNYGGTKAANLANYYVGFSYLNMNKYQEAIDYLDNFKSDDEMLGPLALGGIGDAFAQLNQQDEALGYYEKAASSKTNNFTTPKFLLKAAITAISLGKSEVAVQYLERIKNEFPKSVEANQADVHLGKARGMQK</sequence>
<feature type="repeat" description="TPR" evidence="1">
    <location>
        <begin position="169"/>
        <end position="202"/>
    </location>
</feature>
<evidence type="ECO:0000313" key="4">
    <source>
        <dbReference type="EMBL" id="SHI66315.1"/>
    </source>
</evidence>
<dbReference type="Gene3D" id="1.25.40.10">
    <property type="entry name" value="Tetratricopeptide repeat domain"/>
    <property type="match status" value="1"/>
</dbReference>
<name>A0A1M6CZ15_9FLAO</name>
<protein>
    <submittedName>
        <fullName evidence="4">Tetratricopeptide repeat-containing protein</fullName>
    </submittedName>
</protein>
<evidence type="ECO:0000256" key="1">
    <source>
        <dbReference type="PROSITE-ProRule" id="PRU00339"/>
    </source>
</evidence>
<reference evidence="5" key="1">
    <citation type="submission" date="2016-11" db="EMBL/GenBank/DDBJ databases">
        <authorList>
            <person name="Varghese N."/>
            <person name="Submissions S."/>
        </authorList>
    </citation>
    <scope>NUCLEOTIDE SEQUENCE [LARGE SCALE GENOMIC DNA]</scope>
    <source>
        <strain evidence="5">DSM 22623</strain>
    </source>
</reference>
<dbReference type="SUPFAM" id="SSF48452">
    <property type="entry name" value="TPR-like"/>
    <property type="match status" value="1"/>
</dbReference>
<dbReference type="EMBL" id="FQYP01000002">
    <property type="protein sequence ID" value="SHI66315.1"/>
    <property type="molecule type" value="Genomic_DNA"/>
</dbReference>
<dbReference type="RefSeq" id="WP_073315086.1">
    <property type="nucleotide sequence ID" value="NZ_FQYP01000002.1"/>
</dbReference>
<dbReference type="Pfam" id="PF13181">
    <property type="entry name" value="TPR_8"/>
    <property type="match status" value="1"/>
</dbReference>
<dbReference type="InterPro" id="IPR011990">
    <property type="entry name" value="TPR-like_helical_dom_sf"/>
</dbReference>
<dbReference type="Proteomes" id="UP000184432">
    <property type="component" value="Unassembled WGS sequence"/>
</dbReference>
<keyword evidence="3" id="KW-1133">Transmembrane helix</keyword>
<keyword evidence="5" id="KW-1185">Reference proteome</keyword>
<dbReference type="OrthoDB" id="9808622at2"/>
<evidence type="ECO:0000256" key="2">
    <source>
        <dbReference type="SAM" id="MobiDB-lite"/>
    </source>
</evidence>
<keyword evidence="3" id="KW-0472">Membrane</keyword>
<organism evidence="4 5">
    <name type="scientific">Aquimarina spongiae</name>
    <dbReference type="NCBI Taxonomy" id="570521"/>
    <lineage>
        <taxon>Bacteria</taxon>
        <taxon>Pseudomonadati</taxon>
        <taxon>Bacteroidota</taxon>
        <taxon>Flavobacteriia</taxon>
        <taxon>Flavobacteriales</taxon>
        <taxon>Flavobacteriaceae</taxon>
        <taxon>Aquimarina</taxon>
    </lineage>
</organism>
<keyword evidence="1" id="KW-0802">TPR repeat</keyword>
<dbReference type="PROSITE" id="PS50005">
    <property type="entry name" value="TPR"/>
    <property type="match status" value="1"/>
</dbReference>
<accession>A0A1M6CZ15</accession>